<evidence type="ECO:0000313" key="1">
    <source>
        <dbReference type="EMBL" id="GBP90898.1"/>
    </source>
</evidence>
<dbReference type="AlphaFoldDB" id="A0A4C1ZT95"/>
<reference evidence="1 2" key="1">
    <citation type="journal article" date="2019" name="Commun. Biol.">
        <title>The bagworm genome reveals a unique fibroin gene that provides high tensile strength.</title>
        <authorList>
            <person name="Kono N."/>
            <person name="Nakamura H."/>
            <person name="Ohtoshi R."/>
            <person name="Tomita M."/>
            <person name="Numata K."/>
            <person name="Arakawa K."/>
        </authorList>
    </citation>
    <scope>NUCLEOTIDE SEQUENCE [LARGE SCALE GENOMIC DNA]</scope>
</reference>
<organism evidence="1 2">
    <name type="scientific">Eumeta variegata</name>
    <name type="common">Bagworm moth</name>
    <name type="synonym">Eumeta japonica</name>
    <dbReference type="NCBI Taxonomy" id="151549"/>
    <lineage>
        <taxon>Eukaryota</taxon>
        <taxon>Metazoa</taxon>
        <taxon>Ecdysozoa</taxon>
        <taxon>Arthropoda</taxon>
        <taxon>Hexapoda</taxon>
        <taxon>Insecta</taxon>
        <taxon>Pterygota</taxon>
        <taxon>Neoptera</taxon>
        <taxon>Endopterygota</taxon>
        <taxon>Lepidoptera</taxon>
        <taxon>Glossata</taxon>
        <taxon>Ditrysia</taxon>
        <taxon>Tineoidea</taxon>
        <taxon>Psychidae</taxon>
        <taxon>Oiketicinae</taxon>
        <taxon>Eumeta</taxon>
    </lineage>
</organism>
<accession>A0A4C1ZT95</accession>
<proteinExistence type="predicted"/>
<name>A0A4C1ZT95_EUMVA</name>
<gene>
    <name evidence="1" type="ORF">EVAR_66357_1</name>
</gene>
<comment type="caution">
    <text evidence="1">The sequence shown here is derived from an EMBL/GenBank/DDBJ whole genome shotgun (WGS) entry which is preliminary data.</text>
</comment>
<evidence type="ECO:0000313" key="2">
    <source>
        <dbReference type="Proteomes" id="UP000299102"/>
    </source>
</evidence>
<keyword evidence="2" id="KW-1185">Reference proteome</keyword>
<protein>
    <submittedName>
        <fullName evidence="1">Uncharacterized protein</fullName>
    </submittedName>
</protein>
<dbReference type="EMBL" id="BGZK01002123">
    <property type="protein sequence ID" value="GBP90898.1"/>
    <property type="molecule type" value="Genomic_DNA"/>
</dbReference>
<dbReference type="Proteomes" id="UP000299102">
    <property type="component" value="Unassembled WGS sequence"/>
</dbReference>
<sequence>MVNKIGQAPPLALYGASGKAVPIPSLLSNDNDSSTQWVTMDDYGHLRWHMIVCDRRWPPVADDNRIAAVIRSGFVSKSFIACTEAFNMQVYSGAIG</sequence>